<sequence>MIIYVLRHGQAEAQISSDDARRLTPTGIIETEAVLASRVSLLAGVAEIWASPLVRAQQTAQLARQYLPGIPLQTTALLVPESEPEQLIDWLYQREAEGVESILLVSHQPLVGRLLALLCGKPEGFYPMGTSSLAAITLHPVAAGLGDLLWLDHATR</sequence>
<comment type="caution">
    <text evidence="1">The sequence shown here is derived from an EMBL/GenBank/DDBJ whole genome shotgun (WGS) entry which is preliminary data.</text>
</comment>
<protein>
    <submittedName>
        <fullName evidence="1">Phosphohistidine phosphatase SixA</fullName>
    </submittedName>
</protein>
<dbReference type="InterPro" id="IPR029033">
    <property type="entry name" value="His_PPase_superfam"/>
</dbReference>
<dbReference type="EMBL" id="NHNI01000002">
    <property type="protein sequence ID" value="OZY85078.1"/>
    <property type="molecule type" value="Genomic_DNA"/>
</dbReference>
<gene>
    <name evidence="1" type="ORF">CBP51_18230</name>
</gene>
<dbReference type="NCBIfam" id="TIGR00249">
    <property type="entry name" value="sixA"/>
    <property type="match status" value="1"/>
</dbReference>
<evidence type="ECO:0000313" key="2">
    <source>
        <dbReference type="Proteomes" id="UP000216101"/>
    </source>
</evidence>
<dbReference type="GO" id="GO:0005737">
    <property type="term" value="C:cytoplasm"/>
    <property type="evidence" value="ECO:0007669"/>
    <property type="project" value="InterPro"/>
</dbReference>
<reference evidence="2" key="1">
    <citation type="submission" date="2017-05" db="EMBL/GenBank/DDBJ databases">
        <authorList>
            <person name="Barney B.M."/>
        </authorList>
    </citation>
    <scope>NUCLEOTIDE SEQUENCE [LARGE SCALE GENOMIC DNA]</scope>
    <source>
        <strain evidence="2">PSBB022</strain>
    </source>
</reference>
<dbReference type="Gene3D" id="3.40.50.1240">
    <property type="entry name" value="Phosphoglycerate mutase-like"/>
    <property type="match status" value="1"/>
</dbReference>
<proteinExistence type="predicted"/>
<dbReference type="SUPFAM" id="SSF53254">
    <property type="entry name" value="Phosphoglycerate mutase-like"/>
    <property type="match status" value="1"/>
</dbReference>
<dbReference type="AlphaFoldDB" id="A0A266Q5B8"/>
<evidence type="ECO:0000313" key="1">
    <source>
        <dbReference type="EMBL" id="OZY85078.1"/>
    </source>
</evidence>
<keyword evidence="2" id="KW-1185">Reference proteome</keyword>
<dbReference type="CDD" id="cd07067">
    <property type="entry name" value="HP_PGM_like"/>
    <property type="match status" value="1"/>
</dbReference>
<name>A0A266Q5B8_9GAMM</name>
<dbReference type="GO" id="GO:0101006">
    <property type="term" value="F:protein histidine phosphatase activity"/>
    <property type="evidence" value="ECO:0007669"/>
    <property type="project" value="InterPro"/>
</dbReference>
<dbReference type="RefSeq" id="WP_094986000.1">
    <property type="nucleotide sequence ID" value="NZ_NHNI01000002.1"/>
</dbReference>
<dbReference type="InterPro" id="IPR013078">
    <property type="entry name" value="His_Pase_superF_clade-1"/>
</dbReference>
<dbReference type="Proteomes" id="UP000216101">
    <property type="component" value="Unassembled WGS sequence"/>
</dbReference>
<dbReference type="InterPro" id="IPR004449">
    <property type="entry name" value="SixA"/>
</dbReference>
<accession>A0A266Q5B8</accession>
<dbReference type="SMART" id="SM00855">
    <property type="entry name" value="PGAM"/>
    <property type="match status" value="1"/>
</dbReference>
<organism evidence="1 2">
    <name type="scientific">Cellvibrio mixtus</name>
    <dbReference type="NCBI Taxonomy" id="39650"/>
    <lineage>
        <taxon>Bacteria</taxon>
        <taxon>Pseudomonadati</taxon>
        <taxon>Pseudomonadota</taxon>
        <taxon>Gammaproteobacteria</taxon>
        <taxon>Cellvibrionales</taxon>
        <taxon>Cellvibrionaceae</taxon>
        <taxon>Cellvibrio</taxon>
    </lineage>
</organism>
<dbReference type="Pfam" id="PF00300">
    <property type="entry name" value="His_Phos_1"/>
    <property type="match status" value="1"/>
</dbReference>